<evidence type="ECO:0000313" key="3">
    <source>
        <dbReference type="EMBL" id="EAQ10724.1"/>
    </source>
</evidence>
<gene>
    <name evidence="3" type="ORF">RB2654_21043</name>
</gene>
<dbReference type="eggNOG" id="COG2931">
    <property type="taxonomic scope" value="Bacteria"/>
</dbReference>
<dbReference type="InterPro" id="IPR036844">
    <property type="entry name" value="Hint_dom_sf"/>
</dbReference>
<organism evidence="3 4">
    <name type="scientific">Maritimibacter alkaliphilus HTCC2654</name>
    <dbReference type="NCBI Taxonomy" id="314271"/>
    <lineage>
        <taxon>Bacteria</taxon>
        <taxon>Pseudomonadati</taxon>
        <taxon>Pseudomonadota</taxon>
        <taxon>Alphaproteobacteria</taxon>
        <taxon>Rhodobacterales</taxon>
        <taxon>Roseobacteraceae</taxon>
        <taxon>Maritimibacter</taxon>
    </lineage>
</organism>
<dbReference type="Gene3D" id="2.170.16.10">
    <property type="entry name" value="Hedgehog/Intein (Hint) domain"/>
    <property type="match status" value="1"/>
</dbReference>
<protein>
    <recommendedName>
        <fullName evidence="2">Hedgehog/Intein (Hint) domain-containing protein</fullName>
    </recommendedName>
</protein>
<comment type="caution">
    <text evidence="3">The sequence shown here is derived from an EMBL/GenBank/DDBJ whole genome shotgun (WGS) entry which is preliminary data.</text>
</comment>
<dbReference type="AlphaFoldDB" id="A3VLW9"/>
<accession>A3VLW9</accession>
<proteinExistence type="predicted"/>
<dbReference type="Proteomes" id="UP000002931">
    <property type="component" value="Unassembled WGS sequence"/>
</dbReference>
<evidence type="ECO:0000256" key="1">
    <source>
        <dbReference type="SAM" id="MobiDB-lite"/>
    </source>
</evidence>
<name>A3VLW9_9RHOB</name>
<keyword evidence="4" id="KW-1185">Reference proteome</keyword>
<dbReference type="Pfam" id="PF13403">
    <property type="entry name" value="Hint_2"/>
    <property type="match status" value="1"/>
</dbReference>
<evidence type="ECO:0000313" key="4">
    <source>
        <dbReference type="Proteomes" id="UP000002931"/>
    </source>
</evidence>
<dbReference type="STRING" id="314271.RB2654_21043"/>
<sequence length="223" mass="23268">MFGMHDMRDTSASRQRAGRSDDVSGEAYRTTGLVAGTRIATAMGWRAVEAIAVGDLVLTFDNGLQPVVAVTRTPVATPLRPSSQTMPVVVPAGALGNATPMTLTAEQRVVVESDAAEDLFGDPFAVLKARDLVGYAGIAQDVAQVHDVLTLHFAEDQVLHADGGALIVATADIPGETTLAFLTRTPKPAPYATYDGLAARMLVSAMTDPDARLGEGGLLRPAA</sequence>
<feature type="region of interest" description="Disordered" evidence="1">
    <location>
        <begin position="1"/>
        <end position="25"/>
    </location>
</feature>
<reference evidence="3 4" key="1">
    <citation type="journal article" date="2010" name="J. Bacteriol.">
        <title>Genome sequences of Pelagibaca bermudensis HTCC2601T and Maritimibacter alkaliphilus HTCC2654T, the type strains of two marine Roseobacter genera.</title>
        <authorList>
            <person name="Thrash J.C."/>
            <person name="Cho J.C."/>
            <person name="Ferriera S."/>
            <person name="Johnson J."/>
            <person name="Vergin K.L."/>
            <person name="Giovannoni S.J."/>
        </authorList>
    </citation>
    <scope>NUCLEOTIDE SEQUENCE [LARGE SCALE GENOMIC DNA]</scope>
    <source>
        <strain evidence="3 4">HTCC2654</strain>
    </source>
</reference>
<dbReference type="EMBL" id="AAMT01000026">
    <property type="protein sequence ID" value="EAQ10724.1"/>
    <property type="molecule type" value="Genomic_DNA"/>
</dbReference>
<feature type="domain" description="Hedgehog/Intein (Hint)" evidence="2">
    <location>
        <begin position="33"/>
        <end position="163"/>
    </location>
</feature>
<feature type="compositionally biased region" description="Basic and acidic residues" evidence="1">
    <location>
        <begin position="1"/>
        <end position="11"/>
    </location>
</feature>
<dbReference type="InterPro" id="IPR028992">
    <property type="entry name" value="Hedgehog/Intein_dom"/>
</dbReference>
<evidence type="ECO:0000259" key="2">
    <source>
        <dbReference type="Pfam" id="PF13403"/>
    </source>
</evidence>
<dbReference type="SUPFAM" id="SSF51294">
    <property type="entry name" value="Hedgehog/intein (Hint) domain"/>
    <property type="match status" value="1"/>
</dbReference>
<dbReference type="HOGENOM" id="CLU_105398_0_0_5"/>